<keyword evidence="3" id="KW-1185">Reference proteome</keyword>
<dbReference type="Gene3D" id="1.10.12.10">
    <property type="entry name" value="Lyase 2-enoyl-coa Hydratase, Chain A, domain 2"/>
    <property type="match status" value="1"/>
</dbReference>
<reference evidence="2" key="2">
    <citation type="submission" date="2020-07" db="EMBL/GenBank/DDBJ databases">
        <authorList>
            <person name="Yu X."/>
        </authorList>
    </citation>
    <scope>NUCLEOTIDE SEQUENCE [LARGE SCALE GENOMIC DNA]</scope>
    <source>
        <strain evidence="2">24T</strain>
    </source>
</reference>
<dbReference type="PANTHER" id="PTHR43459">
    <property type="entry name" value="ENOYL-COA HYDRATASE"/>
    <property type="match status" value="1"/>
</dbReference>
<dbReference type="PANTHER" id="PTHR43459:SF1">
    <property type="entry name" value="EG:BACN32G11.4 PROTEIN"/>
    <property type="match status" value="1"/>
</dbReference>
<comment type="similarity">
    <text evidence="1">Belongs to the enoyl-CoA hydratase/isomerase family.</text>
</comment>
<dbReference type="InterPro" id="IPR029045">
    <property type="entry name" value="ClpP/crotonase-like_dom_sf"/>
</dbReference>
<dbReference type="RefSeq" id="WP_180914961.1">
    <property type="nucleotide sequence ID" value="NZ_CP059165.1"/>
</dbReference>
<dbReference type="InterPro" id="IPR014748">
    <property type="entry name" value="Enoyl-CoA_hydra_C"/>
</dbReference>
<name>A0A7D6E3D2_9MYCO</name>
<reference evidence="2" key="1">
    <citation type="submission" date="2020-07" db="EMBL/GenBank/DDBJ databases">
        <title>Description of Mycobacterium gordonae subsp. intergordonae subsp.nov. and Mycobacterium gordonae subsp. gordonae subsp. nov.</title>
        <authorList>
            <person name="Huang H."/>
        </authorList>
    </citation>
    <scope>NUCLEOTIDE SEQUENCE [LARGE SCALE GENOMIC DNA]</scope>
    <source>
        <strain evidence="2">24T</strain>
    </source>
</reference>
<dbReference type="CDD" id="cd06558">
    <property type="entry name" value="crotonase-like"/>
    <property type="match status" value="1"/>
</dbReference>
<organism evidence="2 3">
    <name type="scientific">Mycobacterium vicinigordonae</name>
    <dbReference type="NCBI Taxonomy" id="1719132"/>
    <lineage>
        <taxon>Bacteria</taxon>
        <taxon>Bacillati</taxon>
        <taxon>Actinomycetota</taxon>
        <taxon>Actinomycetes</taxon>
        <taxon>Mycobacteriales</taxon>
        <taxon>Mycobacteriaceae</taxon>
        <taxon>Mycobacterium</taxon>
    </lineage>
</organism>
<dbReference type="InterPro" id="IPR001753">
    <property type="entry name" value="Enoyl-CoA_hydra/iso"/>
</dbReference>
<dbReference type="GO" id="GO:0003824">
    <property type="term" value="F:catalytic activity"/>
    <property type="evidence" value="ECO:0007669"/>
    <property type="project" value="UniProtKB-ARBA"/>
</dbReference>
<evidence type="ECO:0000313" key="2">
    <source>
        <dbReference type="EMBL" id="QLL06382.1"/>
    </source>
</evidence>
<gene>
    <name evidence="2" type="ORF">H0P51_21930</name>
</gene>
<dbReference type="EMBL" id="CP059165">
    <property type="protein sequence ID" value="QLL06382.1"/>
    <property type="molecule type" value="Genomic_DNA"/>
</dbReference>
<evidence type="ECO:0000256" key="1">
    <source>
        <dbReference type="ARBA" id="ARBA00005254"/>
    </source>
</evidence>
<proteinExistence type="inferred from homology"/>
<dbReference type="Pfam" id="PF00378">
    <property type="entry name" value="ECH_1"/>
    <property type="match status" value="1"/>
</dbReference>
<dbReference type="KEGG" id="mgor:H0P51_21930"/>
<sequence>MVSEDTLLRQRQGAQLRLVLNRPATLNSVDAATLSALTAAVEEAGNDPQVRVVVLTGNGRAFCSGADVATRDQSGADGGTLAAANRAVQAIRTSDKPVVAAVNGLAAGVGASLALACDVVVAQESAYFLLAFTNIGLMPDGGATAVIPAAIGRARALRMALMAERVSATVAEQWGLIGMAVEEAKFTEVVEAVAAKLAAGPPLAIAETKRAINEFTLERFDAALDCETTGQRMLMNTEDFREGIRAFRQKRRPAFNGR</sequence>
<dbReference type="Gene3D" id="3.90.226.10">
    <property type="entry name" value="2-enoyl-CoA Hydratase, Chain A, domain 1"/>
    <property type="match status" value="1"/>
</dbReference>
<protein>
    <submittedName>
        <fullName evidence="2">Enoyl-CoA hydratase</fullName>
    </submittedName>
</protein>
<dbReference type="AlphaFoldDB" id="A0A7D6E3D2"/>
<dbReference type="SUPFAM" id="SSF52096">
    <property type="entry name" value="ClpP/crotonase"/>
    <property type="match status" value="1"/>
</dbReference>
<dbReference type="Proteomes" id="UP000510682">
    <property type="component" value="Chromosome"/>
</dbReference>
<evidence type="ECO:0000313" key="3">
    <source>
        <dbReference type="Proteomes" id="UP000510682"/>
    </source>
</evidence>
<accession>A0A7D6E3D2</accession>